<evidence type="ECO:0000313" key="2">
    <source>
        <dbReference type="EMBL" id="GAA4494860.1"/>
    </source>
</evidence>
<dbReference type="EMBL" id="BAABHF010000019">
    <property type="protein sequence ID" value="GAA4494860.1"/>
    <property type="molecule type" value="Genomic_DNA"/>
</dbReference>
<dbReference type="InterPro" id="IPR016181">
    <property type="entry name" value="Acyl_CoA_acyltransferase"/>
</dbReference>
<sequence length="184" mass="20256">MTEPLEPPRLVRPTPAVRESFLAGERADCLLEGRSTEWLDAAGDDFDAFVAERRGVQIRWAVPCTTFWYVSGEQYLGTLIVRHRLTPELAEVGGHVGYRVVAPWRRRGHATRMLAAGLVECARLGISRALLTCARHNEASRRVILANGGVPDRPARGEDRFWIALDGRSGAGEAEDGRGGAPER</sequence>
<reference evidence="3" key="1">
    <citation type="journal article" date="2019" name="Int. J. Syst. Evol. Microbiol.">
        <title>The Global Catalogue of Microorganisms (GCM) 10K type strain sequencing project: providing services to taxonomists for standard genome sequencing and annotation.</title>
        <authorList>
            <consortium name="The Broad Institute Genomics Platform"/>
            <consortium name="The Broad Institute Genome Sequencing Center for Infectious Disease"/>
            <person name="Wu L."/>
            <person name="Ma J."/>
        </authorList>
    </citation>
    <scope>NUCLEOTIDE SEQUENCE [LARGE SCALE GENOMIC DNA]</scope>
    <source>
        <strain evidence="3">JCM 17933</strain>
    </source>
</reference>
<evidence type="ECO:0000259" key="1">
    <source>
        <dbReference type="Pfam" id="PF13302"/>
    </source>
</evidence>
<gene>
    <name evidence="2" type="ORF">GCM10023191_034710</name>
</gene>
<dbReference type="Gene3D" id="3.40.630.30">
    <property type="match status" value="1"/>
</dbReference>
<evidence type="ECO:0000313" key="3">
    <source>
        <dbReference type="Proteomes" id="UP001500503"/>
    </source>
</evidence>
<dbReference type="SUPFAM" id="SSF55729">
    <property type="entry name" value="Acyl-CoA N-acyltransferases (Nat)"/>
    <property type="match status" value="1"/>
</dbReference>
<dbReference type="RefSeq" id="WP_345464711.1">
    <property type="nucleotide sequence ID" value="NZ_BAABHF010000019.1"/>
</dbReference>
<dbReference type="PANTHER" id="PTHR39173">
    <property type="entry name" value="ACETYLTRANSFERASE"/>
    <property type="match status" value="1"/>
</dbReference>
<accession>A0ABP8Q1U5</accession>
<name>A0ABP8Q1U5_9ACTN</name>
<keyword evidence="3" id="KW-1185">Reference proteome</keyword>
<organism evidence="2 3">
    <name type="scientific">Actinoallomurus oryzae</name>
    <dbReference type="NCBI Taxonomy" id="502180"/>
    <lineage>
        <taxon>Bacteria</taxon>
        <taxon>Bacillati</taxon>
        <taxon>Actinomycetota</taxon>
        <taxon>Actinomycetes</taxon>
        <taxon>Streptosporangiales</taxon>
        <taxon>Thermomonosporaceae</taxon>
        <taxon>Actinoallomurus</taxon>
    </lineage>
</organism>
<dbReference type="InterPro" id="IPR000182">
    <property type="entry name" value="GNAT_dom"/>
</dbReference>
<dbReference type="Proteomes" id="UP001500503">
    <property type="component" value="Unassembled WGS sequence"/>
</dbReference>
<dbReference type="Pfam" id="PF13302">
    <property type="entry name" value="Acetyltransf_3"/>
    <property type="match status" value="1"/>
</dbReference>
<comment type="caution">
    <text evidence="2">The sequence shown here is derived from an EMBL/GenBank/DDBJ whole genome shotgun (WGS) entry which is preliminary data.</text>
</comment>
<dbReference type="PANTHER" id="PTHR39173:SF1">
    <property type="entry name" value="ACETYLTRANSFERASE"/>
    <property type="match status" value="1"/>
</dbReference>
<proteinExistence type="predicted"/>
<feature type="domain" description="N-acetyltransferase" evidence="1">
    <location>
        <begin position="53"/>
        <end position="148"/>
    </location>
</feature>
<protein>
    <recommendedName>
        <fullName evidence="1">N-acetyltransferase domain-containing protein</fullName>
    </recommendedName>
</protein>